<sequence length="354" mass="40672">MTSHEGSTTNDDSHEGRIAQSVKAQNRAVFAWLPPHHSAYCQAISEFTWYLLRVSDERFPPPPTNSELALLPMLSTAAILDNTAVFAVDLSPNNLPSTQVLSGRRKASWINHKGLFLYDLAQSGVPRATLEWIVSKDSRWNDIMLAFVAKHFTWALEQNAFSRYSINPTHITNEKLWGVLERWVRGRAQERDKMMRNPESDFQKLKVNNTRKKSLFEFRKQTISTYLGKDALAYLPSMDCCSDTEDVDGKLYRVNPIWRENLYSQWLHSVDELSIKHEKETRGLRSAVRRLDGRRQPARREDHQASIAPNLPAQCYHSTVVSNIPETERYLVISNDSSVENLESLLSRTKSQLR</sequence>
<dbReference type="GeneID" id="18924359"/>
<evidence type="ECO:0000313" key="1">
    <source>
        <dbReference type="EMBL" id="EGG00993.1"/>
    </source>
</evidence>
<reference evidence="2" key="1">
    <citation type="journal article" date="2011" name="Proc. Natl. Acad. Sci. U.S.A.">
        <title>Obligate biotrophy features unraveled by the genomic analysis of rust fungi.</title>
        <authorList>
            <person name="Duplessis S."/>
            <person name="Cuomo C.A."/>
            <person name="Lin Y.-C."/>
            <person name="Aerts A."/>
            <person name="Tisserant E."/>
            <person name="Veneault-Fourrey C."/>
            <person name="Joly D.L."/>
            <person name="Hacquard S."/>
            <person name="Amselem J."/>
            <person name="Cantarel B.L."/>
            <person name="Chiu R."/>
            <person name="Coutinho P.M."/>
            <person name="Feau N."/>
            <person name="Field M."/>
            <person name="Frey P."/>
            <person name="Gelhaye E."/>
            <person name="Goldberg J."/>
            <person name="Grabherr M.G."/>
            <person name="Kodira C.D."/>
            <person name="Kohler A."/>
            <person name="Kuees U."/>
            <person name="Lindquist E.A."/>
            <person name="Lucas S.M."/>
            <person name="Mago R."/>
            <person name="Mauceli E."/>
            <person name="Morin E."/>
            <person name="Murat C."/>
            <person name="Pangilinan J.L."/>
            <person name="Park R."/>
            <person name="Pearson M."/>
            <person name="Quesneville H."/>
            <person name="Rouhier N."/>
            <person name="Sakthikumar S."/>
            <person name="Salamov A.A."/>
            <person name="Schmutz J."/>
            <person name="Selles B."/>
            <person name="Shapiro H."/>
            <person name="Tanguay P."/>
            <person name="Tuskan G.A."/>
            <person name="Henrissat B."/>
            <person name="Van de Peer Y."/>
            <person name="Rouze P."/>
            <person name="Ellis J.G."/>
            <person name="Dodds P.N."/>
            <person name="Schein J.E."/>
            <person name="Zhong S."/>
            <person name="Hamelin R.C."/>
            <person name="Grigoriev I.V."/>
            <person name="Szabo L.J."/>
            <person name="Martin F."/>
        </authorList>
    </citation>
    <scope>NUCLEOTIDE SEQUENCE [LARGE SCALE GENOMIC DNA]</scope>
    <source>
        <strain evidence="2">98AG31 / pathotype 3-4-7</strain>
    </source>
</reference>
<name>F4S2Z4_MELLP</name>
<gene>
    <name evidence="1" type="ORF">MELLADRAFT_111368</name>
</gene>
<dbReference type="KEGG" id="mlr:MELLADRAFT_111368"/>
<accession>F4S2Z4</accession>
<dbReference type="EMBL" id="GL883142">
    <property type="protein sequence ID" value="EGG00993.1"/>
    <property type="molecule type" value="Genomic_DNA"/>
</dbReference>
<dbReference type="RefSeq" id="XP_007415841.1">
    <property type="nucleotide sequence ID" value="XM_007415779.1"/>
</dbReference>
<dbReference type="VEuPathDB" id="FungiDB:MELLADRAFT_111368"/>
<dbReference type="OrthoDB" id="2516880at2759"/>
<keyword evidence="2" id="KW-1185">Reference proteome</keyword>
<organism evidence="2">
    <name type="scientific">Melampsora larici-populina (strain 98AG31 / pathotype 3-4-7)</name>
    <name type="common">Poplar leaf rust fungus</name>
    <dbReference type="NCBI Taxonomy" id="747676"/>
    <lineage>
        <taxon>Eukaryota</taxon>
        <taxon>Fungi</taxon>
        <taxon>Dikarya</taxon>
        <taxon>Basidiomycota</taxon>
        <taxon>Pucciniomycotina</taxon>
        <taxon>Pucciniomycetes</taxon>
        <taxon>Pucciniales</taxon>
        <taxon>Melampsoraceae</taxon>
        <taxon>Melampsora</taxon>
    </lineage>
</organism>
<dbReference type="InParanoid" id="F4S2Z4"/>
<evidence type="ECO:0000313" key="2">
    <source>
        <dbReference type="Proteomes" id="UP000001072"/>
    </source>
</evidence>
<proteinExistence type="predicted"/>
<protein>
    <submittedName>
        <fullName evidence="1">Uncharacterized protein</fullName>
    </submittedName>
</protein>
<dbReference type="Proteomes" id="UP000001072">
    <property type="component" value="Unassembled WGS sequence"/>
</dbReference>
<dbReference type="HOGENOM" id="CLU_058865_1_0_1"/>
<dbReference type="AlphaFoldDB" id="F4S2Z4"/>